<evidence type="ECO:0000313" key="1">
    <source>
        <dbReference type="EMBL" id="KAI3708720.1"/>
    </source>
</evidence>
<evidence type="ECO:0000313" key="2">
    <source>
        <dbReference type="Proteomes" id="UP001055811"/>
    </source>
</evidence>
<sequence length="284" mass="32180">MDLTTTNLHSDLDTVMGTVTRIPRLLNAEDFDEWKFRFKKYAKMKDNKIWKSIVRGSIIITNTLEHGTVVIKSPEEYSNEDFDLTEVDDRALATITMALSPDIAERYREYKFAKALWEALIKVYEGNEDMRQSRHDLLRQRFNLFNHVLGETLEAQLQRFITLNTELSTAGIVLSRSKINKKLLNSLPRNWAMHVAVIKRTKDLNSLSLSKILAVIKACDMDDKQLEINYANSYQSANLGVSTNSAFFAFPAYAPVYQASSSSSKPMASPVPSIPVTPAPNLPK</sequence>
<protein>
    <submittedName>
        <fullName evidence="1">Uncharacterized protein</fullName>
    </submittedName>
</protein>
<dbReference type="Proteomes" id="UP001055811">
    <property type="component" value="Linkage Group LG07"/>
</dbReference>
<proteinExistence type="predicted"/>
<accession>A0ACB9AGE8</accession>
<gene>
    <name evidence="1" type="ORF">L2E82_38115</name>
</gene>
<reference evidence="2" key="1">
    <citation type="journal article" date="2022" name="Mol. Ecol. Resour.">
        <title>The genomes of chicory, endive, great burdock and yacon provide insights into Asteraceae palaeo-polyploidization history and plant inulin production.</title>
        <authorList>
            <person name="Fan W."/>
            <person name="Wang S."/>
            <person name="Wang H."/>
            <person name="Wang A."/>
            <person name="Jiang F."/>
            <person name="Liu H."/>
            <person name="Zhao H."/>
            <person name="Xu D."/>
            <person name="Zhang Y."/>
        </authorList>
    </citation>
    <scope>NUCLEOTIDE SEQUENCE [LARGE SCALE GENOMIC DNA]</scope>
    <source>
        <strain evidence="2">cv. Punajuju</strain>
    </source>
</reference>
<keyword evidence="2" id="KW-1185">Reference proteome</keyword>
<organism evidence="1 2">
    <name type="scientific">Cichorium intybus</name>
    <name type="common">Chicory</name>
    <dbReference type="NCBI Taxonomy" id="13427"/>
    <lineage>
        <taxon>Eukaryota</taxon>
        <taxon>Viridiplantae</taxon>
        <taxon>Streptophyta</taxon>
        <taxon>Embryophyta</taxon>
        <taxon>Tracheophyta</taxon>
        <taxon>Spermatophyta</taxon>
        <taxon>Magnoliopsida</taxon>
        <taxon>eudicotyledons</taxon>
        <taxon>Gunneridae</taxon>
        <taxon>Pentapetalae</taxon>
        <taxon>asterids</taxon>
        <taxon>campanulids</taxon>
        <taxon>Asterales</taxon>
        <taxon>Asteraceae</taxon>
        <taxon>Cichorioideae</taxon>
        <taxon>Cichorieae</taxon>
        <taxon>Cichoriinae</taxon>
        <taxon>Cichorium</taxon>
    </lineage>
</organism>
<dbReference type="EMBL" id="CM042015">
    <property type="protein sequence ID" value="KAI3708720.1"/>
    <property type="molecule type" value="Genomic_DNA"/>
</dbReference>
<comment type="caution">
    <text evidence="1">The sequence shown here is derived from an EMBL/GenBank/DDBJ whole genome shotgun (WGS) entry which is preliminary data.</text>
</comment>
<name>A0ACB9AGE8_CICIN</name>
<reference evidence="1 2" key="2">
    <citation type="journal article" date="2022" name="Mol. Ecol. Resour.">
        <title>The genomes of chicory, endive, great burdock and yacon provide insights into Asteraceae paleo-polyploidization history and plant inulin production.</title>
        <authorList>
            <person name="Fan W."/>
            <person name="Wang S."/>
            <person name="Wang H."/>
            <person name="Wang A."/>
            <person name="Jiang F."/>
            <person name="Liu H."/>
            <person name="Zhao H."/>
            <person name="Xu D."/>
            <person name="Zhang Y."/>
        </authorList>
    </citation>
    <scope>NUCLEOTIDE SEQUENCE [LARGE SCALE GENOMIC DNA]</scope>
    <source>
        <strain evidence="2">cv. Punajuju</strain>
        <tissue evidence="1">Leaves</tissue>
    </source>
</reference>